<gene>
    <name evidence="2" type="ORF">BDA96_09G113000</name>
</gene>
<organism evidence="2 3">
    <name type="scientific">Sorghum bicolor</name>
    <name type="common">Sorghum</name>
    <name type="synonym">Sorghum vulgare</name>
    <dbReference type="NCBI Taxonomy" id="4558"/>
    <lineage>
        <taxon>Eukaryota</taxon>
        <taxon>Viridiplantae</taxon>
        <taxon>Streptophyta</taxon>
        <taxon>Embryophyta</taxon>
        <taxon>Tracheophyta</taxon>
        <taxon>Spermatophyta</taxon>
        <taxon>Magnoliopsida</taxon>
        <taxon>Liliopsida</taxon>
        <taxon>Poales</taxon>
        <taxon>Poaceae</taxon>
        <taxon>PACMAD clade</taxon>
        <taxon>Panicoideae</taxon>
        <taxon>Andropogonodae</taxon>
        <taxon>Andropogoneae</taxon>
        <taxon>Sorghinae</taxon>
        <taxon>Sorghum</taxon>
    </lineage>
</organism>
<feature type="transmembrane region" description="Helical" evidence="1">
    <location>
        <begin position="65"/>
        <end position="83"/>
    </location>
</feature>
<keyword evidence="1" id="KW-1133">Transmembrane helix</keyword>
<keyword evidence="1" id="KW-0472">Membrane</keyword>
<accession>A0A921Q9X7</accession>
<reference evidence="2" key="1">
    <citation type="journal article" date="2019" name="BMC Genomics">
        <title>A new reference genome for Sorghum bicolor reveals high levels of sequence similarity between sweet and grain genotypes: implications for the genetics of sugar metabolism.</title>
        <authorList>
            <person name="Cooper E.A."/>
            <person name="Brenton Z.W."/>
            <person name="Flinn B.S."/>
            <person name="Jenkins J."/>
            <person name="Shu S."/>
            <person name="Flowers D."/>
            <person name="Luo F."/>
            <person name="Wang Y."/>
            <person name="Xia P."/>
            <person name="Barry K."/>
            <person name="Daum C."/>
            <person name="Lipzen A."/>
            <person name="Yoshinaga Y."/>
            <person name="Schmutz J."/>
            <person name="Saski C."/>
            <person name="Vermerris W."/>
            <person name="Kresovich S."/>
        </authorList>
    </citation>
    <scope>NUCLEOTIDE SEQUENCE</scope>
</reference>
<reference evidence="2" key="2">
    <citation type="submission" date="2020-10" db="EMBL/GenBank/DDBJ databases">
        <authorList>
            <person name="Cooper E.A."/>
            <person name="Brenton Z.W."/>
            <person name="Flinn B.S."/>
            <person name="Jenkins J."/>
            <person name="Shu S."/>
            <person name="Flowers D."/>
            <person name="Luo F."/>
            <person name="Wang Y."/>
            <person name="Xia P."/>
            <person name="Barry K."/>
            <person name="Daum C."/>
            <person name="Lipzen A."/>
            <person name="Yoshinaga Y."/>
            <person name="Schmutz J."/>
            <person name="Saski C."/>
            <person name="Vermerris W."/>
            <person name="Kresovich S."/>
        </authorList>
    </citation>
    <scope>NUCLEOTIDE SEQUENCE</scope>
</reference>
<evidence type="ECO:0000256" key="1">
    <source>
        <dbReference type="SAM" id="Phobius"/>
    </source>
</evidence>
<dbReference type="AlphaFoldDB" id="A0A921Q9X7"/>
<dbReference type="EMBL" id="CM027688">
    <property type="protein sequence ID" value="KAG0517711.1"/>
    <property type="molecule type" value="Genomic_DNA"/>
</dbReference>
<name>A0A921Q9X7_SORBI</name>
<keyword evidence="1" id="KW-0812">Transmembrane</keyword>
<sequence>MFVECFKPDGWMSNFVVSCHTNLWNKEWGYKTIISQLAMQELLGDKGDRLAKELNEEVLGRTNMVCAYLLSLIFVTLHLALGINKFFP</sequence>
<evidence type="ECO:0000313" key="2">
    <source>
        <dbReference type="EMBL" id="KAG0517711.1"/>
    </source>
</evidence>
<proteinExistence type="predicted"/>
<dbReference type="Proteomes" id="UP000807115">
    <property type="component" value="Chromosome 9"/>
</dbReference>
<protein>
    <submittedName>
        <fullName evidence="2">Uncharacterized protein</fullName>
    </submittedName>
</protein>
<comment type="caution">
    <text evidence="2">The sequence shown here is derived from an EMBL/GenBank/DDBJ whole genome shotgun (WGS) entry which is preliminary data.</text>
</comment>
<evidence type="ECO:0000313" key="3">
    <source>
        <dbReference type="Proteomes" id="UP000807115"/>
    </source>
</evidence>